<name>A0A385YX09_9BACL</name>
<dbReference type="InterPro" id="IPR029063">
    <property type="entry name" value="SAM-dependent_MTases_sf"/>
</dbReference>
<dbReference type="OrthoDB" id="9788159at2"/>
<evidence type="ECO:0000259" key="1">
    <source>
        <dbReference type="Pfam" id="PF02384"/>
    </source>
</evidence>
<dbReference type="CDD" id="cd02440">
    <property type="entry name" value="AdoMet_MTases"/>
    <property type="match status" value="1"/>
</dbReference>
<dbReference type="KEGG" id="paek:D3873_08040"/>
<keyword evidence="2" id="KW-0489">Methyltransferase</keyword>
<dbReference type="InterPro" id="IPR052933">
    <property type="entry name" value="DNA_Protect_Modify"/>
</dbReference>
<gene>
    <name evidence="2" type="ORF">D3873_08040</name>
</gene>
<dbReference type="Gene3D" id="3.40.50.150">
    <property type="entry name" value="Vaccinia Virus protein VP39"/>
    <property type="match status" value="1"/>
</dbReference>
<dbReference type="GO" id="GO:0003677">
    <property type="term" value="F:DNA binding"/>
    <property type="evidence" value="ECO:0007669"/>
    <property type="project" value="InterPro"/>
</dbReference>
<dbReference type="EMBL" id="CP032418">
    <property type="protein sequence ID" value="AYC30800.1"/>
    <property type="molecule type" value="Genomic_DNA"/>
</dbReference>
<dbReference type="GO" id="GO:0032259">
    <property type="term" value="P:methylation"/>
    <property type="evidence" value="ECO:0007669"/>
    <property type="project" value="UniProtKB-KW"/>
</dbReference>
<dbReference type="GO" id="GO:0008170">
    <property type="term" value="F:N-methyltransferase activity"/>
    <property type="evidence" value="ECO:0007669"/>
    <property type="project" value="InterPro"/>
</dbReference>
<dbReference type="AlphaFoldDB" id="A0A385YX09"/>
<dbReference type="InterPro" id="IPR003356">
    <property type="entry name" value="DNA_methylase_A-5"/>
</dbReference>
<dbReference type="Pfam" id="PF02384">
    <property type="entry name" value="N6_Mtase"/>
    <property type="match status" value="1"/>
</dbReference>
<keyword evidence="2" id="KW-0808">Transferase</keyword>
<dbReference type="Proteomes" id="UP000265725">
    <property type="component" value="Chromosome"/>
</dbReference>
<reference evidence="3" key="1">
    <citation type="submission" date="2018-09" db="EMBL/GenBank/DDBJ databases">
        <authorList>
            <person name="Zhu H."/>
        </authorList>
    </citation>
    <scope>NUCLEOTIDE SEQUENCE [LARGE SCALE GENOMIC DNA]</scope>
    <source>
        <strain evidence="3">K2R23-3</strain>
    </source>
</reference>
<keyword evidence="3" id="KW-1185">Reference proteome</keyword>
<dbReference type="PIRSF" id="PIRSF026567">
    <property type="entry name" value="Adenine_mtase_bact_prd"/>
    <property type="match status" value="1"/>
</dbReference>
<feature type="domain" description="DNA methylase adenine-specific" evidence="1">
    <location>
        <begin position="77"/>
        <end position="285"/>
    </location>
</feature>
<dbReference type="SUPFAM" id="SSF53335">
    <property type="entry name" value="S-adenosyl-L-methionine-dependent methyltransferases"/>
    <property type="match status" value="1"/>
</dbReference>
<dbReference type="PANTHER" id="PTHR41313:SF1">
    <property type="entry name" value="DNA METHYLASE ADENINE-SPECIFIC DOMAIN-CONTAINING PROTEIN"/>
    <property type="match status" value="1"/>
</dbReference>
<dbReference type="InterPro" id="IPR016843">
    <property type="entry name" value="S-AdoMet-dep_Ade-MeTrfase_prd"/>
</dbReference>
<evidence type="ECO:0000313" key="3">
    <source>
        <dbReference type="Proteomes" id="UP000265725"/>
    </source>
</evidence>
<sequence length="310" mass="35185">MSSTLENLFTFIDQQTQDLSKKENIPYLEAVLEVLELWLDGENVPSGNSFLKEDVRKSIQLAILKGMKAHVQPHHHMTPDSLGLLVAYFVEKFTSNKDHFTVLDPAIGTGNLLYTVMNYVQKNVTAEGVEIDDMLIQLAAATGDLLQHEVQLHRQDALQPLLIDPVDVVVSDLPAGYYPNEKIGSTYFLGNKEGMSFAHHLFIEQSVKHIKDGGHLLLFVPQNLFESEEASRLHEFFQQHVWIEAVIQLPDNLFKQSNFAKSLLVLQKKSSESKKPREVLLAKVPSMSNKEAMSLFFQKVDIWMEQNERA</sequence>
<dbReference type="RefSeq" id="WP_119884505.1">
    <property type="nucleotide sequence ID" value="NZ_CP032418.1"/>
</dbReference>
<accession>A0A385YX09</accession>
<dbReference type="PRINTS" id="PR00507">
    <property type="entry name" value="N12N6MTFRASE"/>
</dbReference>
<evidence type="ECO:0000313" key="2">
    <source>
        <dbReference type="EMBL" id="AYC30800.1"/>
    </source>
</evidence>
<dbReference type="PANTHER" id="PTHR41313">
    <property type="entry name" value="ADENINE-SPECIFIC METHYLTRANSFERASE"/>
    <property type="match status" value="1"/>
</dbReference>
<protein>
    <submittedName>
        <fullName evidence="2">Class I SAM-dependent methyltransferase</fullName>
    </submittedName>
</protein>
<proteinExistence type="predicted"/>
<organism evidence="2 3">
    <name type="scientific">Paenisporosarcina cavernae</name>
    <dbReference type="NCBI Taxonomy" id="2320858"/>
    <lineage>
        <taxon>Bacteria</taxon>
        <taxon>Bacillati</taxon>
        <taxon>Bacillota</taxon>
        <taxon>Bacilli</taxon>
        <taxon>Bacillales</taxon>
        <taxon>Caryophanaceae</taxon>
        <taxon>Paenisporosarcina</taxon>
    </lineage>
</organism>